<dbReference type="InterPro" id="IPR018745">
    <property type="entry name" value="MpsC"/>
</dbReference>
<comment type="caution">
    <text evidence="2">The sequence shown here is derived from an EMBL/GenBank/DDBJ whole genome shotgun (WGS) entry which is preliminary data.</text>
</comment>
<dbReference type="Proteomes" id="UP001596142">
    <property type="component" value="Unassembled WGS sequence"/>
</dbReference>
<proteinExistence type="predicted"/>
<name>A0ABW0YHW1_9BACI</name>
<gene>
    <name evidence="2" type="ORF">ACFPU1_04305</name>
</gene>
<feature type="domain" description="Na+-translocating membrane potential-generating system MpsC" evidence="1">
    <location>
        <begin position="4"/>
        <end position="105"/>
    </location>
</feature>
<dbReference type="RefSeq" id="WP_385938989.1">
    <property type="nucleotide sequence ID" value="NZ_JBHSOZ010000003.1"/>
</dbReference>
<sequence>MSQENKIASYVGRLIRDHFGKGPKAIYVTFSHPYFTIYVEDFLGPMEKVLLGENDEMSVQHLRERVLATLIPEIKTYVYAVTDLEIKEFYYDWNLANKTGIFMGIISEKDEYEHLVDEYKEKEAIEQEMISVSMEAQKAPEKIHSNKVNDLTFMIVREGILVPIEKELISLGKEENLKVAKRKLEKRQLHQGRRFELLLNTTIKDIFVDWDFNLDRSIVTLILDPVHLNKSRRK</sequence>
<organism evidence="2 3">
    <name type="scientific">Thalassorhabdus alkalitolerans</name>
    <dbReference type="NCBI Taxonomy" id="2282697"/>
    <lineage>
        <taxon>Bacteria</taxon>
        <taxon>Bacillati</taxon>
        <taxon>Bacillota</taxon>
        <taxon>Bacilli</taxon>
        <taxon>Bacillales</taxon>
        <taxon>Bacillaceae</taxon>
        <taxon>Thalassorhabdus</taxon>
    </lineage>
</organism>
<dbReference type="Pfam" id="PF10057">
    <property type="entry name" value="MpsC"/>
    <property type="match status" value="2"/>
</dbReference>
<accession>A0ABW0YHW1</accession>
<evidence type="ECO:0000259" key="1">
    <source>
        <dbReference type="Pfam" id="PF10057"/>
    </source>
</evidence>
<evidence type="ECO:0000313" key="3">
    <source>
        <dbReference type="Proteomes" id="UP001596142"/>
    </source>
</evidence>
<dbReference type="EMBL" id="JBHSOZ010000003">
    <property type="protein sequence ID" value="MFC5711990.1"/>
    <property type="molecule type" value="Genomic_DNA"/>
</dbReference>
<feature type="domain" description="Na+-translocating membrane potential-generating system MpsC" evidence="1">
    <location>
        <begin position="124"/>
        <end position="224"/>
    </location>
</feature>
<evidence type="ECO:0000313" key="2">
    <source>
        <dbReference type="EMBL" id="MFC5711990.1"/>
    </source>
</evidence>
<reference evidence="3" key="1">
    <citation type="journal article" date="2019" name="Int. J. Syst. Evol. Microbiol.">
        <title>The Global Catalogue of Microorganisms (GCM) 10K type strain sequencing project: providing services to taxonomists for standard genome sequencing and annotation.</title>
        <authorList>
            <consortium name="The Broad Institute Genomics Platform"/>
            <consortium name="The Broad Institute Genome Sequencing Center for Infectious Disease"/>
            <person name="Wu L."/>
            <person name="Ma J."/>
        </authorList>
    </citation>
    <scope>NUCLEOTIDE SEQUENCE [LARGE SCALE GENOMIC DNA]</scope>
    <source>
        <strain evidence="3">CECT 7184</strain>
    </source>
</reference>
<keyword evidence="3" id="KW-1185">Reference proteome</keyword>
<protein>
    <submittedName>
        <fullName evidence="2">Na-translocating system protein MpsC family protein</fullName>
    </submittedName>
</protein>